<dbReference type="Gene3D" id="3.15.10.10">
    <property type="entry name" value="Bactericidal permeability-increasing protein, domain 1"/>
    <property type="match status" value="1"/>
</dbReference>
<organism evidence="3 4">
    <name type="scientific">Cylicocyclus nassatus</name>
    <name type="common">Nematode worm</name>
    <dbReference type="NCBI Taxonomy" id="53992"/>
    <lineage>
        <taxon>Eukaryota</taxon>
        <taxon>Metazoa</taxon>
        <taxon>Ecdysozoa</taxon>
        <taxon>Nematoda</taxon>
        <taxon>Chromadorea</taxon>
        <taxon>Rhabditida</taxon>
        <taxon>Rhabditina</taxon>
        <taxon>Rhabditomorpha</taxon>
        <taxon>Strongyloidea</taxon>
        <taxon>Strongylidae</taxon>
        <taxon>Cylicocyclus</taxon>
    </lineage>
</organism>
<protein>
    <submittedName>
        <fullName evidence="3">Uncharacterized protein</fullName>
    </submittedName>
</protein>
<evidence type="ECO:0000313" key="3">
    <source>
        <dbReference type="EMBL" id="CAJ0589189.1"/>
    </source>
</evidence>
<feature type="region of interest" description="Disordered" evidence="1">
    <location>
        <begin position="282"/>
        <end position="310"/>
    </location>
</feature>
<dbReference type="AlphaFoldDB" id="A0AA36DMK5"/>
<keyword evidence="2" id="KW-0732">Signal</keyword>
<accession>A0AA36DMK5</accession>
<dbReference type="GO" id="GO:0008289">
    <property type="term" value="F:lipid binding"/>
    <property type="evidence" value="ECO:0007669"/>
    <property type="project" value="InterPro"/>
</dbReference>
<comment type="caution">
    <text evidence="3">The sequence shown here is derived from an EMBL/GenBank/DDBJ whole genome shotgun (WGS) entry which is preliminary data.</text>
</comment>
<dbReference type="PANTHER" id="PTHR10504:SF131">
    <property type="entry name" value="BPI2 DOMAIN-CONTAINING PROTEIN"/>
    <property type="match status" value="1"/>
</dbReference>
<feature type="signal peptide" evidence="2">
    <location>
        <begin position="1"/>
        <end position="16"/>
    </location>
</feature>
<sequence length="354" mass="39693">MCLLFLQLLLISYCSATININEPLAVTITPKIWNLLETKAHIINAAVSSITFPELEGKEHLVKYRVWDGRVEQFSVPANGVSFQDVNNGVYLSVKGVQFQARIHGRVEIGKKVFGKWVRIARMSGDITAKSEHANLDVNLAWDDFKFIPTVTMDSNVRVDFTHHLRRLNFLRSKVEKAVNSKVDSEVPNKLIHAIEDKANPRLQKLKQKLIDMGINNHELDWRIMNGTLRITLKPKGTGEITSISPIDKMICIDASILDALEILNRSKRGLRSKLKGLTDKILGRHHQSESDSDPNPPAPPAPPSPPIKNLDFTCVEPTFTCGFLSCTYCTDVDVNPSSSTSTNDTFQNCYPQF</sequence>
<evidence type="ECO:0000256" key="1">
    <source>
        <dbReference type="SAM" id="MobiDB-lite"/>
    </source>
</evidence>
<dbReference type="GO" id="GO:0005615">
    <property type="term" value="C:extracellular space"/>
    <property type="evidence" value="ECO:0007669"/>
    <property type="project" value="TreeGrafter"/>
</dbReference>
<dbReference type="SUPFAM" id="SSF55394">
    <property type="entry name" value="Bactericidal permeability-increasing protein, BPI"/>
    <property type="match status" value="1"/>
</dbReference>
<dbReference type="EMBL" id="CATQJL010000001">
    <property type="protein sequence ID" value="CAJ0589189.1"/>
    <property type="molecule type" value="Genomic_DNA"/>
</dbReference>
<dbReference type="Proteomes" id="UP001176961">
    <property type="component" value="Unassembled WGS sequence"/>
</dbReference>
<feature type="chain" id="PRO_5041348042" evidence="2">
    <location>
        <begin position="17"/>
        <end position="354"/>
    </location>
</feature>
<name>A0AA36DMK5_CYLNA</name>
<feature type="compositionally biased region" description="Pro residues" evidence="1">
    <location>
        <begin position="295"/>
        <end position="307"/>
    </location>
</feature>
<evidence type="ECO:0000256" key="2">
    <source>
        <dbReference type="SAM" id="SignalP"/>
    </source>
</evidence>
<dbReference type="InterPro" id="IPR017943">
    <property type="entry name" value="Bactericidal_perm-incr_a/b_dom"/>
</dbReference>
<dbReference type="InterPro" id="IPR032942">
    <property type="entry name" value="BPI/LBP/Plunc"/>
</dbReference>
<keyword evidence="4" id="KW-1185">Reference proteome</keyword>
<dbReference type="PANTHER" id="PTHR10504">
    <property type="entry name" value="BACTERICIDAL PERMEABILITY-INCREASING BPI PROTEIN-RELATED"/>
    <property type="match status" value="1"/>
</dbReference>
<proteinExistence type="predicted"/>
<evidence type="ECO:0000313" key="4">
    <source>
        <dbReference type="Proteomes" id="UP001176961"/>
    </source>
</evidence>
<reference evidence="3" key="1">
    <citation type="submission" date="2023-07" db="EMBL/GenBank/DDBJ databases">
        <authorList>
            <consortium name="CYATHOMIX"/>
        </authorList>
    </citation>
    <scope>NUCLEOTIDE SEQUENCE</scope>
    <source>
        <strain evidence="3">N/A</strain>
    </source>
</reference>
<gene>
    <name evidence="3" type="ORF">CYNAS_LOCUS1172</name>
</gene>